<evidence type="ECO:0000256" key="2">
    <source>
        <dbReference type="ARBA" id="ARBA00023277"/>
    </source>
</evidence>
<sequence>MWASLLDEPTVVVDGEEFDGEGIRWSLPTGDYSFAELRASTDARWPMDEPAVLTVSKPGGLSRGIHDVTFVLRVRMSYIPEELGALDLDREAEGGDRPMSTDNLPFGLGVSLYSYTEDLGVTMTVEDCIEDVADLGATGLEILGEGHIRDYPNPSTAWIDAWFSGNERLGLTPTLYGSWLDTRRFPGRSMTVAEGAAQLELDLRLAGRLGFSFLRPKIGVISEDLRVDPIWADAVQRNLDLAAELGIVICPEIHWPTVIKSPVVEEYLEFKERTGTEQFGLLIDTGVFDVQRYARRGGSAAFQMGTGSARPPEVPFVPVSDLADVMEHVVYFQAKFYEVDDELVDHYIPWREILDVALDAGYSGWFSSEYEGHRELYRAPDQLRRQHALIRSIAAERA</sequence>
<feature type="domain" description="C-glycoside deglycosidase beta subunit" evidence="6">
    <location>
        <begin position="2"/>
        <end position="78"/>
    </location>
</feature>
<reference evidence="7" key="1">
    <citation type="submission" date="2022-01" db="EMBL/GenBank/DDBJ databases">
        <title>Microbacterium eymi and Microbacterium rhizovicinus sp. nov., isolated from the rhizospheric soil of Elymus tsukushiensis, a plant native to the Dokdo Islands, Republic of Korea.</title>
        <authorList>
            <person name="Hwang Y.J."/>
        </authorList>
    </citation>
    <scope>NUCLEOTIDE SEQUENCE</scope>
    <source>
        <strain evidence="7">KUDC0405</strain>
    </source>
</reference>
<dbReference type="InterPro" id="IPR013022">
    <property type="entry name" value="Xyl_isomerase-like_TIM-brl"/>
</dbReference>
<dbReference type="InterPro" id="IPR045959">
    <property type="entry name" value="CGDB"/>
</dbReference>
<protein>
    <recommendedName>
        <fullName evidence="4">C-deglycosylation enzyme beta subunit</fullName>
    </recommendedName>
</protein>
<evidence type="ECO:0000256" key="1">
    <source>
        <dbReference type="ARBA" id="ARBA00023239"/>
    </source>
</evidence>
<dbReference type="InterPro" id="IPR050312">
    <property type="entry name" value="IolE/XylAMocC-like"/>
</dbReference>
<keyword evidence="7" id="KW-0413">Isomerase</keyword>
<dbReference type="Pfam" id="PF01261">
    <property type="entry name" value="AP_endonuc_2"/>
    <property type="match status" value="1"/>
</dbReference>
<evidence type="ECO:0000259" key="5">
    <source>
        <dbReference type="Pfam" id="PF01261"/>
    </source>
</evidence>
<evidence type="ECO:0000259" key="6">
    <source>
        <dbReference type="Pfam" id="PF19906"/>
    </source>
</evidence>
<dbReference type="SUPFAM" id="SSF51658">
    <property type="entry name" value="Xylose isomerase-like"/>
    <property type="match status" value="1"/>
</dbReference>
<dbReference type="PANTHER" id="PTHR12110:SF41">
    <property type="entry name" value="INOSOSE DEHYDRATASE"/>
    <property type="match status" value="1"/>
</dbReference>
<proteinExistence type="inferred from homology"/>
<dbReference type="Gene3D" id="3.20.20.150">
    <property type="entry name" value="Divalent-metal-dependent TIM barrel enzymes"/>
    <property type="match status" value="1"/>
</dbReference>
<dbReference type="InterPro" id="IPR036237">
    <property type="entry name" value="Xyl_isomerase-like_sf"/>
</dbReference>
<name>A0ABY5NLQ4_9MICO</name>
<dbReference type="EMBL" id="CP091139">
    <property type="protein sequence ID" value="UUT36117.1"/>
    <property type="molecule type" value="Genomic_DNA"/>
</dbReference>
<evidence type="ECO:0000313" key="8">
    <source>
        <dbReference type="Proteomes" id="UP001054811"/>
    </source>
</evidence>
<feature type="domain" description="Xylose isomerase-like TIM barrel" evidence="5">
    <location>
        <begin position="130"/>
        <end position="392"/>
    </location>
</feature>
<dbReference type="Pfam" id="PF19906">
    <property type="entry name" value="CGDB"/>
    <property type="match status" value="1"/>
</dbReference>
<accession>A0ABY5NLQ4</accession>
<evidence type="ECO:0000313" key="7">
    <source>
        <dbReference type="EMBL" id="UUT36117.1"/>
    </source>
</evidence>
<evidence type="ECO:0000256" key="4">
    <source>
        <dbReference type="ARBA" id="ARBA00047208"/>
    </source>
</evidence>
<gene>
    <name evidence="7" type="ORF">L2X98_23900</name>
</gene>
<evidence type="ECO:0000256" key="3">
    <source>
        <dbReference type="ARBA" id="ARBA00046336"/>
    </source>
</evidence>
<dbReference type="GO" id="GO:0016853">
    <property type="term" value="F:isomerase activity"/>
    <property type="evidence" value="ECO:0007669"/>
    <property type="project" value="UniProtKB-KW"/>
</dbReference>
<keyword evidence="2" id="KW-0119">Carbohydrate metabolism</keyword>
<comment type="similarity">
    <text evidence="3">Belongs to the C-glycoside deglycosidase beta subunit family.</text>
</comment>
<keyword evidence="1" id="KW-0456">Lyase</keyword>
<keyword evidence="8" id="KW-1185">Reference proteome</keyword>
<dbReference type="PANTHER" id="PTHR12110">
    <property type="entry name" value="HYDROXYPYRUVATE ISOMERASE"/>
    <property type="match status" value="1"/>
</dbReference>
<dbReference type="Proteomes" id="UP001054811">
    <property type="component" value="Chromosome"/>
</dbReference>
<dbReference type="RefSeq" id="WP_259612766.1">
    <property type="nucleotide sequence ID" value="NZ_CP091139.2"/>
</dbReference>
<organism evidence="7 8">
    <name type="scientific">Microbacterium elymi</name>
    <dbReference type="NCBI Taxonomy" id="2909587"/>
    <lineage>
        <taxon>Bacteria</taxon>
        <taxon>Bacillati</taxon>
        <taxon>Actinomycetota</taxon>
        <taxon>Actinomycetes</taxon>
        <taxon>Micrococcales</taxon>
        <taxon>Microbacteriaceae</taxon>
        <taxon>Microbacterium</taxon>
    </lineage>
</organism>